<feature type="compositionally biased region" description="Pro residues" evidence="1">
    <location>
        <begin position="222"/>
        <end position="234"/>
    </location>
</feature>
<evidence type="ECO:0000313" key="3">
    <source>
        <dbReference type="EMBL" id="SMY23711.1"/>
    </source>
</evidence>
<dbReference type="SUPFAM" id="SSF46689">
    <property type="entry name" value="Homeodomain-like"/>
    <property type="match status" value="1"/>
</dbReference>
<dbReference type="Proteomes" id="UP000215453">
    <property type="component" value="Chromosome 4"/>
</dbReference>
<sequence length="281" mass="30889">MPKESRTTMASYRHASNAPYTNTNTNANTAYTNASTSAAGQRNAAIWSTADDEILLQARASGLNWQPIATRHFPNKTANACRKRHERLVERRHVEDWDTHKLELLAEEYMACRQEMWEILASRLGERWGVIEAKCMEKGLKTLQTAARTAHRKAAADSHSVGDPGISDHNSDSGIGLGSDTEMDLLGEAGPSTKSSSWHAPPASRHSEHLHQEHARSRSLPTPLPLYRPPPPIVPRRAIEGVDPTTSSKEMSLDRSSASRRCSPDSQNGRGGISIQSVLSN</sequence>
<evidence type="ECO:0000259" key="2">
    <source>
        <dbReference type="PROSITE" id="PS50090"/>
    </source>
</evidence>
<protein>
    <recommendedName>
        <fullName evidence="2">Myb-like domain-containing protein</fullName>
    </recommendedName>
</protein>
<organism evidence="3 4">
    <name type="scientific">Zymoseptoria tritici ST99CH_1A5</name>
    <dbReference type="NCBI Taxonomy" id="1276529"/>
    <lineage>
        <taxon>Eukaryota</taxon>
        <taxon>Fungi</taxon>
        <taxon>Dikarya</taxon>
        <taxon>Ascomycota</taxon>
        <taxon>Pezizomycotina</taxon>
        <taxon>Dothideomycetes</taxon>
        <taxon>Dothideomycetidae</taxon>
        <taxon>Mycosphaerellales</taxon>
        <taxon>Mycosphaerellaceae</taxon>
        <taxon>Zymoseptoria</taxon>
    </lineage>
</organism>
<dbReference type="InterPro" id="IPR009057">
    <property type="entry name" value="Homeodomain-like_sf"/>
</dbReference>
<reference evidence="3 4" key="1">
    <citation type="submission" date="2016-10" db="EMBL/GenBank/DDBJ databases">
        <authorList>
            <person name="Varghese N."/>
        </authorList>
    </citation>
    <scope>NUCLEOTIDE SEQUENCE [LARGE SCALE GENOMIC DNA]</scope>
</reference>
<feature type="compositionally biased region" description="Low complexity" evidence="1">
    <location>
        <begin position="15"/>
        <end position="27"/>
    </location>
</feature>
<dbReference type="Gene3D" id="1.10.10.60">
    <property type="entry name" value="Homeodomain-like"/>
    <property type="match status" value="1"/>
</dbReference>
<proteinExistence type="predicted"/>
<feature type="domain" description="Myb-like" evidence="2">
    <location>
        <begin position="47"/>
        <end position="89"/>
    </location>
</feature>
<feature type="region of interest" description="Disordered" evidence="1">
    <location>
        <begin position="154"/>
        <end position="281"/>
    </location>
</feature>
<evidence type="ECO:0000256" key="1">
    <source>
        <dbReference type="SAM" id="MobiDB-lite"/>
    </source>
</evidence>
<dbReference type="CDD" id="cd00167">
    <property type="entry name" value="SANT"/>
    <property type="match status" value="1"/>
</dbReference>
<name>A0A1Y6LMH6_ZYMTR</name>
<dbReference type="EMBL" id="LT882679">
    <property type="protein sequence ID" value="SMY23711.1"/>
    <property type="molecule type" value="Genomic_DNA"/>
</dbReference>
<feature type="compositionally biased region" description="Polar residues" evidence="1">
    <location>
        <begin position="244"/>
        <end position="281"/>
    </location>
</feature>
<accession>A0A1Y6LMH6</accession>
<dbReference type="Pfam" id="PF13921">
    <property type="entry name" value="Myb_DNA-bind_6"/>
    <property type="match status" value="1"/>
</dbReference>
<gene>
    <name evidence="3" type="ORF">ZT1A5_G5151</name>
</gene>
<feature type="compositionally biased region" description="Basic and acidic residues" evidence="1">
    <location>
        <begin position="205"/>
        <end position="216"/>
    </location>
</feature>
<dbReference type="AlphaFoldDB" id="A0A1Y6LMH6"/>
<dbReference type="PROSITE" id="PS50090">
    <property type="entry name" value="MYB_LIKE"/>
    <property type="match status" value="1"/>
</dbReference>
<dbReference type="InterPro" id="IPR001005">
    <property type="entry name" value="SANT/Myb"/>
</dbReference>
<feature type="region of interest" description="Disordered" evidence="1">
    <location>
        <begin position="1"/>
        <end position="27"/>
    </location>
</feature>
<evidence type="ECO:0000313" key="4">
    <source>
        <dbReference type="Proteomes" id="UP000215453"/>
    </source>
</evidence>